<dbReference type="AlphaFoldDB" id="A0A1M6BGP1"/>
<dbReference type="OrthoDB" id="7709182at2"/>
<evidence type="ECO:0000313" key="1">
    <source>
        <dbReference type="EMBL" id="SHI47875.1"/>
    </source>
</evidence>
<dbReference type="EMBL" id="FQZQ01000001">
    <property type="protein sequence ID" value="SHI47875.1"/>
    <property type="molecule type" value="Genomic_DNA"/>
</dbReference>
<dbReference type="Proteomes" id="UP000183982">
    <property type="component" value="Unassembled WGS sequence"/>
</dbReference>
<keyword evidence="2" id="KW-1185">Reference proteome</keyword>
<protein>
    <submittedName>
        <fullName evidence="1">Uncharacterized protein</fullName>
    </submittedName>
</protein>
<evidence type="ECO:0000313" key="2">
    <source>
        <dbReference type="Proteomes" id="UP000183982"/>
    </source>
</evidence>
<sequence>MWKFLILTLMVSGPVWGADWKMRAGDKVFGGDALKARLSGQTLVFYDNGRSVYKADGSYSYTYGGGGTWEGRWETQDESAVCVTFVTGVTRCDRIVENAGKLVVLTDKGERFPVKP</sequence>
<reference evidence="2" key="1">
    <citation type="submission" date="2016-11" db="EMBL/GenBank/DDBJ databases">
        <authorList>
            <person name="Varghese N."/>
            <person name="Submissions S."/>
        </authorList>
    </citation>
    <scope>NUCLEOTIDE SEQUENCE [LARGE SCALE GENOMIC DNA]</scope>
    <source>
        <strain evidence="2">DSM 100564</strain>
    </source>
</reference>
<gene>
    <name evidence="1" type="ORF">SAMN05444000_101226</name>
</gene>
<proteinExistence type="predicted"/>
<accession>A0A1M6BGP1</accession>
<dbReference type="RefSeq" id="WP_073248510.1">
    <property type="nucleotide sequence ID" value="NZ_FQZQ01000001.1"/>
</dbReference>
<organism evidence="1 2">
    <name type="scientific">Shimia gijangensis</name>
    <dbReference type="NCBI Taxonomy" id="1470563"/>
    <lineage>
        <taxon>Bacteria</taxon>
        <taxon>Pseudomonadati</taxon>
        <taxon>Pseudomonadota</taxon>
        <taxon>Alphaproteobacteria</taxon>
        <taxon>Rhodobacterales</taxon>
        <taxon>Roseobacteraceae</taxon>
    </lineage>
</organism>
<name>A0A1M6BGP1_9RHOB</name>